<dbReference type="Pfam" id="PF03969">
    <property type="entry name" value="AFG1_ATPase"/>
    <property type="match status" value="1"/>
</dbReference>
<dbReference type="AlphaFoldDB" id="A0A163R146"/>
<dbReference type="GO" id="GO:0005737">
    <property type="term" value="C:cytoplasm"/>
    <property type="evidence" value="ECO:0007669"/>
    <property type="project" value="TreeGrafter"/>
</dbReference>
<dbReference type="SUPFAM" id="SSF52540">
    <property type="entry name" value="P-loop containing nucleoside triphosphate hydrolases"/>
    <property type="match status" value="1"/>
</dbReference>
<dbReference type="GO" id="GO:0005524">
    <property type="term" value="F:ATP binding"/>
    <property type="evidence" value="ECO:0007669"/>
    <property type="project" value="UniProtKB-KW"/>
</dbReference>
<feature type="region of interest" description="Disordered" evidence="3">
    <location>
        <begin position="1"/>
        <end position="51"/>
    </location>
</feature>
<dbReference type="NCBIfam" id="NF040713">
    <property type="entry name" value="ZapE"/>
    <property type="match status" value="1"/>
</dbReference>
<proteinExistence type="predicted"/>
<dbReference type="STRING" id="43678.OJAG_25500"/>
<dbReference type="GO" id="GO:0032153">
    <property type="term" value="C:cell division site"/>
    <property type="evidence" value="ECO:0007669"/>
    <property type="project" value="TreeGrafter"/>
</dbReference>
<name>A0A163R146_9CELL</name>
<protein>
    <submittedName>
        <fullName evidence="4">AFG1-like ATPase</fullName>
    </submittedName>
</protein>
<sequence length="385" mass="41203">MDEELATGDSRDLPAGHPTRPPTLDEGDRPSRSVRDAVGQDAARRGFSLDPGQAPAVEALDALAARLADPVPGGLNGLYLWGPVGRGKTWLMDVFHATVGRLALGSGRGPGARAVRVHFHDFLRRLHGERFQRGSIDAALDAILGDADLVCFDEFHVHDAGDAMLVARAVRTLDARGVRVVLTSNYPPSGLMPSPAYHHLFVPTIDLLTARLDVVEVGGHRDHRRAPSEDVAGFRGGSFVWPATYARLAAAGLDRPGAAEATTVRIGSREHAVLAVRGDVVWLGFGHWCAGRTAVSDVLHLAERFGTVVLDGVPALGAQAPDTGQRFANLVDVLCDRDVPLHVLAHQDPDETLRRHGEEGVALDVERTASRLALLRRLGPVALGR</sequence>
<dbReference type="PANTHER" id="PTHR12169:SF6">
    <property type="entry name" value="AFG1-LIKE ATPASE"/>
    <property type="match status" value="1"/>
</dbReference>
<organism evidence="4 5">
    <name type="scientific">Oerskovia enterophila</name>
    <dbReference type="NCBI Taxonomy" id="43678"/>
    <lineage>
        <taxon>Bacteria</taxon>
        <taxon>Bacillati</taxon>
        <taxon>Actinomycetota</taxon>
        <taxon>Actinomycetes</taxon>
        <taxon>Micrococcales</taxon>
        <taxon>Cellulomonadaceae</taxon>
        <taxon>Oerskovia</taxon>
    </lineage>
</organism>
<dbReference type="GO" id="GO:0016887">
    <property type="term" value="F:ATP hydrolysis activity"/>
    <property type="evidence" value="ECO:0007669"/>
    <property type="project" value="InterPro"/>
</dbReference>
<evidence type="ECO:0000313" key="5">
    <source>
        <dbReference type="Proteomes" id="UP000076447"/>
    </source>
</evidence>
<keyword evidence="2" id="KW-0067">ATP-binding</keyword>
<reference evidence="4 5" key="1">
    <citation type="submission" date="2016-01" db="EMBL/GenBank/DDBJ databases">
        <title>Genome sequence of Oerskovia enterophila VJag, an agar and cellulose degrading bacterium.</title>
        <authorList>
            <person name="Poehlein A."/>
            <person name="Jag V."/>
            <person name="Bengelsdorf F."/>
            <person name="Duerre P."/>
            <person name="Daniel R."/>
        </authorList>
    </citation>
    <scope>NUCLEOTIDE SEQUENCE [LARGE SCALE GENOMIC DNA]</scope>
    <source>
        <strain evidence="4 5">VJag</strain>
    </source>
</reference>
<feature type="compositionally biased region" description="Basic and acidic residues" evidence="3">
    <location>
        <begin position="26"/>
        <end position="35"/>
    </location>
</feature>
<dbReference type="GO" id="GO:0051301">
    <property type="term" value="P:cell division"/>
    <property type="evidence" value="ECO:0007669"/>
    <property type="project" value="TreeGrafter"/>
</dbReference>
<accession>A0A163R146</accession>
<dbReference type="InterPro" id="IPR027417">
    <property type="entry name" value="P-loop_NTPase"/>
</dbReference>
<evidence type="ECO:0000256" key="3">
    <source>
        <dbReference type="SAM" id="MobiDB-lite"/>
    </source>
</evidence>
<dbReference type="Proteomes" id="UP000076447">
    <property type="component" value="Unassembled WGS sequence"/>
</dbReference>
<dbReference type="PANTHER" id="PTHR12169">
    <property type="entry name" value="ATPASE N2B"/>
    <property type="match status" value="1"/>
</dbReference>
<dbReference type="RefSeq" id="WP_197487070.1">
    <property type="nucleotide sequence ID" value="NZ_LRIE01000077.1"/>
</dbReference>
<evidence type="ECO:0000256" key="1">
    <source>
        <dbReference type="ARBA" id="ARBA00022741"/>
    </source>
</evidence>
<evidence type="ECO:0000313" key="4">
    <source>
        <dbReference type="EMBL" id="KZM34744.1"/>
    </source>
</evidence>
<dbReference type="PATRIC" id="fig|43678.3.peg.2665"/>
<keyword evidence="1" id="KW-0547">Nucleotide-binding</keyword>
<evidence type="ECO:0000256" key="2">
    <source>
        <dbReference type="ARBA" id="ARBA00022840"/>
    </source>
</evidence>
<comment type="caution">
    <text evidence="4">The sequence shown here is derived from an EMBL/GenBank/DDBJ whole genome shotgun (WGS) entry which is preliminary data.</text>
</comment>
<dbReference type="EMBL" id="LRIE01000077">
    <property type="protein sequence ID" value="KZM34744.1"/>
    <property type="molecule type" value="Genomic_DNA"/>
</dbReference>
<gene>
    <name evidence="4" type="ORF">OJAG_25500</name>
</gene>
<dbReference type="InterPro" id="IPR005654">
    <property type="entry name" value="ATPase_AFG1-like"/>
</dbReference>
<dbReference type="Gene3D" id="3.40.50.300">
    <property type="entry name" value="P-loop containing nucleotide triphosphate hydrolases"/>
    <property type="match status" value="1"/>
</dbReference>